<dbReference type="EMBL" id="CP081295">
    <property type="protein sequence ID" value="QZD91004.1"/>
    <property type="molecule type" value="Genomic_DNA"/>
</dbReference>
<evidence type="ECO:0000313" key="3">
    <source>
        <dbReference type="EMBL" id="QZD91004.1"/>
    </source>
</evidence>
<gene>
    <name evidence="3" type="ORF">K3148_06370</name>
</gene>
<dbReference type="SUPFAM" id="SSF56059">
    <property type="entry name" value="Glutathione synthetase ATP-binding domain-like"/>
    <property type="match status" value="1"/>
</dbReference>
<keyword evidence="4" id="KW-1185">Reference proteome</keyword>
<evidence type="ECO:0000259" key="2">
    <source>
        <dbReference type="PROSITE" id="PS50975"/>
    </source>
</evidence>
<accession>A0ABX8ZTA3</accession>
<evidence type="ECO:0000313" key="4">
    <source>
        <dbReference type="Proteomes" id="UP000824281"/>
    </source>
</evidence>
<sequence length="385" mass="41842">MGRRVLVTGARAAAALDIARDFVAAGWEVCMADSVIARMARWSSIPATHDRFPPPRQAQAGFRNAIREQVDRHRIELVVPACEEVFHLAALKQDLGDRLFAPDLARLRQLHDKLSFARAAGGWGLPVPEGHPVETAEDLTRFMPRSHQWVFKPRFGRFGDQTLVGPDAARLEKLALRLEGGWMAQRRIIGEEVCFQGVAQHGRLVAFAAYRSDWRLGGGARYAFEPVEEDKATLLRDLAGTLARNAAIHGLFACDVLFDAEGAPYLIECNPRATSGVHLVAGGGHLARAIAEGTDAPTTANSTRYLGPAMILFGLPRAIAKGELAAWRACLAEGRDAISRPGDRAPLAGSLVDAARFFAKGRAHAISTNAATTYDIEWNGEELDV</sequence>
<reference evidence="3 4" key="1">
    <citation type="submission" date="2021-08" db="EMBL/GenBank/DDBJ databases">
        <title>Comparative Genomics Analysis of the Genus Qipengyuania Reveals Extensive Genetic Diversity and Metabolic Versatility, Including the Description of Fifteen Novel Species.</title>
        <authorList>
            <person name="Liu Y."/>
        </authorList>
    </citation>
    <scope>NUCLEOTIDE SEQUENCE [LARGE SCALE GENOMIC DNA]</scope>
    <source>
        <strain evidence="3 4">1NDH13</strain>
    </source>
</reference>
<dbReference type="PROSITE" id="PS00867">
    <property type="entry name" value="CPSASE_2"/>
    <property type="match status" value="1"/>
</dbReference>
<name>A0ABX8ZTA3_9SPHN</name>
<dbReference type="Gene3D" id="3.30.470.20">
    <property type="entry name" value="ATP-grasp fold, B domain"/>
    <property type="match status" value="1"/>
</dbReference>
<dbReference type="Pfam" id="PF02655">
    <property type="entry name" value="ATP-grasp_3"/>
    <property type="match status" value="1"/>
</dbReference>
<dbReference type="Proteomes" id="UP000824281">
    <property type="component" value="Chromosome"/>
</dbReference>
<dbReference type="PROSITE" id="PS50975">
    <property type="entry name" value="ATP_GRASP"/>
    <property type="match status" value="1"/>
</dbReference>
<dbReference type="InterPro" id="IPR011761">
    <property type="entry name" value="ATP-grasp"/>
</dbReference>
<organism evidence="3 4">
    <name type="scientific">Qipengyuania aurantiaca</name>
    <dbReference type="NCBI Taxonomy" id="2867233"/>
    <lineage>
        <taxon>Bacteria</taxon>
        <taxon>Pseudomonadati</taxon>
        <taxon>Pseudomonadota</taxon>
        <taxon>Alphaproteobacteria</taxon>
        <taxon>Sphingomonadales</taxon>
        <taxon>Erythrobacteraceae</taxon>
        <taxon>Qipengyuania</taxon>
    </lineage>
</organism>
<keyword evidence="1" id="KW-0067">ATP-binding</keyword>
<feature type="domain" description="ATP-grasp" evidence="2">
    <location>
        <begin position="117"/>
        <end position="295"/>
    </location>
</feature>
<protein>
    <submittedName>
        <fullName evidence="3">ATP-grasp domain-containing protein</fullName>
    </submittedName>
</protein>
<keyword evidence="1" id="KW-0547">Nucleotide-binding</keyword>
<dbReference type="InterPro" id="IPR005479">
    <property type="entry name" value="CPAse_ATP-bd"/>
</dbReference>
<dbReference type="RefSeq" id="WP_221426463.1">
    <property type="nucleotide sequence ID" value="NZ_CP081295.1"/>
</dbReference>
<proteinExistence type="predicted"/>
<evidence type="ECO:0000256" key="1">
    <source>
        <dbReference type="PROSITE-ProRule" id="PRU00409"/>
    </source>
</evidence>
<dbReference type="InterPro" id="IPR003806">
    <property type="entry name" value="ATP-grasp_PylC-type"/>
</dbReference>